<dbReference type="InterPro" id="IPR006683">
    <property type="entry name" value="Thioestr_dom"/>
</dbReference>
<evidence type="ECO:0000256" key="6">
    <source>
        <dbReference type="ARBA" id="ARBA00022703"/>
    </source>
</evidence>
<gene>
    <name evidence="25" type="ORF">Q8814_13015</name>
</gene>
<comment type="caution">
    <text evidence="25">The sequence shown here is derived from an EMBL/GenBank/DDBJ whole genome shotgun (WGS) entry which is preliminary data.</text>
</comment>
<evidence type="ECO:0000256" key="15">
    <source>
        <dbReference type="ARBA" id="ARBA00038456"/>
    </source>
</evidence>
<comment type="catalytic activity">
    <reaction evidence="21">
        <text>decanoyl-CoA + H2O = decanoate + CoA + H(+)</text>
        <dbReference type="Rhea" id="RHEA:40059"/>
        <dbReference type="ChEBI" id="CHEBI:15377"/>
        <dbReference type="ChEBI" id="CHEBI:15378"/>
        <dbReference type="ChEBI" id="CHEBI:27689"/>
        <dbReference type="ChEBI" id="CHEBI:57287"/>
        <dbReference type="ChEBI" id="CHEBI:61430"/>
    </reaction>
    <physiologicalReaction direction="left-to-right" evidence="21">
        <dbReference type="Rhea" id="RHEA:40060"/>
    </physiologicalReaction>
</comment>
<sequence length="261" mass="27736">MSNTPVSNTPEPGSVESLGMPGVALVGGVSHSDRLIDSDAIRRRRTAAVALAEGLRDLIEDTVCTEVPAEAIDEAARMVAEVRASLAGTRRSRAEMPLVDDPENGLRLYNPAYGQGNPIAPPLVFTTTETGVRATCTVGLAYEGPPMFCHGGVSAMLLDQVLGQTVAAANHAGVTVDLTVKYRRPVPLQVPLVLTGRVLGEDPNSGSRRFFAEATLATESDPEVHLVVATGSFAMLRPDQLARMFEGIVRPSRVRPDLARD</sequence>
<keyword evidence="5" id="KW-0963">Cytoplasm</keyword>
<comment type="catalytic activity">
    <reaction evidence="22">
        <text>dodecanoyl-CoA + H2O = dodecanoate + CoA + H(+)</text>
        <dbReference type="Rhea" id="RHEA:30135"/>
        <dbReference type="ChEBI" id="CHEBI:15377"/>
        <dbReference type="ChEBI" id="CHEBI:15378"/>
        <dbReference type="ChEBI" id="CHEBI:18262"/>
        <dbReference type="ChEBI" id="CHEBI:57287"/>
        <dbReference type="ChEBI" id="CHEBI:57375"/>
    </reaction>
    <physiologicalReaction direction="left-to-right" evidence="22">
        <dbReference type="Rhea" id="RHEA:30136"/>
    </physiologicalReaction>
</comment>
<keyword evidence="8" id="KW-0276">Fatty acid metabolism</keyword>
<dbReference type="Pfam" id="PF03061">
    <property type="entry name" value="4HBT"/>
    <property type="match status" value="1"/>
</dbReference>
<organism evidence="25 26">
    <name type="scientific">Rhodococcus chondri</name>
    <dbReference type="NCBI Taxonomy" id="3065941"/>
    <lineage>
        <taxon>Bacteria</taxon>
        <taxon>Bacillati</taxon>
        <taxon>Actinomycetota</taxon>
        <taxon>Actinomycetes</taxon>
        <taxon>Mycobacteriales</taxon>
        <taxon>Nocardiaceae</taxon>
        <taxon>Rhodococcus</taxon>
    </lineage>
</organism>
<evidence type="ECO:0000256" key="10">
    <source>
        <dbReference type="ARBA" id="ARBA00023098"/>
    </source>
</evidence>
<evidence type="ECO:0000256" key="19">
    <source>
        <dbReference type="ARBA" id="ARBA00047588"/>
    </source>
</evidence>
<comment type="catalytic activity">
    <reaction evidence="19">
        <text>octanoyl-CoA + H2O = octanoate + CoA + H(+)</text>
        <dbReference type="Rhea" id="RHEA:30143"/>
        <dbReference type="ChEBI" id="CHEBI:15377"/>
        <dbReference type="ChEBI" id="CHEBI:15378"/>
        <dbReference type="ChEBI" id="CHEBI:25646"/>
        <dbReference type="ChEBI" id="CHEBI:57287"/>
        <dbReference type="ChEBI" id="CHEBI:57386"/>
    </reaction>
    <physiologicalReaction direction="left-to-right" evidence="19">
        <dbReference type="Rhea" id="RHEA:30144"/>
    </physiologicalReaction>
</comment>
<evidence type="ECO:0000256" key="22">
    <source>
        <dbReference type="ARBA" id="ARBA00048074"/>
    </source>
</evidence>
<dbReference type="EC" id="3.1.2.2" evidence="16"/>
<evidence type="ECO:0000256" key="16">
    <source>
        <dbReference type="ARBA" id="ARBA00038848"/>
    </source>
</evidence>
<reference evidence="25 26" key="1">
    <citation type="submission" date="2023-08" db="EMBL/GenBank/DDBJ databases">
        <authorList>
            <person name="Girao M."/>
            <person name="Carvalho M.F."/>
        </authorList>
    </citation>
    <scope>NUCLEOTIDE SEQUENCE [LARGE SCALE GENOMIC DNA]</scope>
    <source>
        <strain evidence="25 26">CC-R104</strain>
    </source>
</reference>
<accession>A0ABU7JSL8</accession>
<keyword evidence="11" id="KW-0472">Membrane</keyword>
<dbReference type="Proteomes" id="UP001331936">
    <property type="component" value="Unassembled WGS sequence"/>
</dbReference>
<evidence type="ECO:0000256" key="20">
    <source>
        <dbReference type="ARBA" id="ARBA00047734"/>
    </source>
</evidence>
<comment type="subcellular location">
    <subcellularLocation>
        <location evidence="3">Cell projection</location>
        <location evidence="3">Ruffle membrane</location>
    </subcellularLocation>
    <subcellularLocation>
        <location evidence="2">Cytoplasm</location>
    </subcellularLocation>
    <subcellularLocation>
        <location evidence="1">Membrane</location>
        <topology evidence="1">Peripheral membrane protein</topology>
    </subcellularLocation>
</comment>
<protein>
    <recommendedName>
        <fullName evidence="17">Acyl-coenzyme A thioesterase THEM4</fullName>
        <ecNumber evidence="16">3.1.2.2</ecNumber>
    </recommendedName>
    <alternativeName>
        <fullName evidence="18">Thioesterase superfamily member 4</fullName>
    </alternativeName>
</protein>
<comment type="catalytic activity">
    <reaction evidence="14">
        <text>(9Z)-octadecenoyl-CoA + H2O = (9Z)-octadecenoate + CoA + H(+)</text>
        <dbReference type="Rhea" id="RHEA:40139"/>
        <dbReference type="ChEBI" id="CHEBI:15377"/>
        <dbReference type="ChEBI" id="CHEBI:15378"/>
        <dbReference type="ChEBI" id="CHEBI:30823"/>
        <dbReference type="ChEBI" id="CHEBI:57287"/>
        <dbReference type="ChEBI" id="CHEBI:57387"/>
    </reaction>
    <physiologicalReaction direction="left-to-right" evidence="14">
        <dbReference type="Rhea" id="RHEA:40140"/>
    </physiologicalReaction>
</comment>
<evidence type="ECO:0000256" key="9">
    <source>
        <dbReference type="ARBA" id="ARBA00022946"/>
    </source>
</evidence>
<feature type="domain" description="Thioesterase" evidence="24">
    <location>
        <begin position="148"/>
        <end position="199"/>
    </location>
</feature>
<evidence type="ECO:0000256" key="7">
    <source>
        <dbReference type="ARBA" id="ARBA00022801"/>
    </source>
</evidence>
<keyword evidence="7 25" id="KW-0378">Hydrolase</keyword>
<evidence type="ECO:0000256" key="18">
    <source>
        <dbReference type="ARBA" id="ARBA00043210"/>
    </source>
</evidence>
<dbReference type="GO" id="GO:0016787">
    <property type="term" value="F:hydrolase activity"/>
    <property type="evidence" value="ECO:0007669"/>
    <property type="project" value="UniProtKB-KW"/>
</dbReference>
<name>A0ABU7JSL8_9NOCA</name>
<evidence type="ECO:0000256" key="17">
    <source>
        <dbReference type="ARBA" id="ARBA00040123"/>
    </source>
</evidence>
<keyword evidence="12" id="KW-0966">Cell projection</keyword>
<dbReference type="CDD" id="cd03443">
    <property type="entry name" value="PaaI_thioesterase"/>
    <property type="match status" value="1"/>
</dbReference>
<dbReference type="PANTHER" id="PTHR12418:SF19">
    <property type="entry name" value="ACYL-COENZYME A THIOESTERASE THEM4"/>
    <property type="match status" value="1"/>
</dbReference>
<evidence type="ECO:0000256" key="13">
    <source>
        <dbReference type="ARBA" id="ARBA00035852"/>
    </source>
</evidence>
<dbReference type="Gene3D" id="3.10.129.10">
    <property type="entry name" value="Hotdog Thioesterase"/>
    <property type="match status" value="1"/>
</dbReference>
<evidence type="ECO:0000256" key="23">
    <source>
        <dbReference type="ARBA" id="ARBA00048180"/>
    </source>
</evidence>
<comment type="similarity">
    <text evidence="15">Belongs to the THEM4/THEM5 thioesterase family.</text>
</comment>
<comment type="catalytic activity">
    <reaction evidence="23">
        <text>tetradecanoyl-CoA + H2O = tetradecanoate + CoA + H(+)</text>
        <dbReference type="Rhea" id="RHEA:40119"/>
        <dbReference type="ChEBI" id="CHEBI:15377"/>
        <dbReference type="ChEBI" id="CHEBI:15378"/>
        <dbReference type="ChEBI" id="CHEBI:30807"/>
        <dbReference type="ChEBI" id="CHEBI:57287"/>
        <dbReference type="ChEBI" id="CHEBI:57385"/>
    </reaction>
    <physiologicalReaction direction="left-to-right" evidence="23">
        <dbReference type="Rhea" id="RHEA:40120"/>
    </physiologicalReaction>
</comment>
<evidence type="ECO:0000256" key="3">
    <source>
        <dbReference type="ARBA" id="ARBA00004632"/>
    </source>
</evidence>
<dbReference type="InterPro" id="IPR029069">
    <property type="entry name" value="HotDog_dom_sf"/>
</dbReference>
<evidence type="ECO:0000256" key="11">
    <source>
        <dbReference type="ARBA" id="ARBA00023136"/>
    </source>
</evidence>
<dbReference type="SUPFAM" id="SSF54637">
    <property type="entry name" value="Thioesterase/thiol ester dehydrase-isomerase"/>
    <property type="match status" value="1"/>
</dbReference>
<dbReference type="RefSeq" id="WP_330152439.1">
    <property type="nucleotide sequence ID" value="NZ_JAUZMZ010000065.1"/>
</dbReference>
<dbReference type="PANTHER" id="PTHR12418">
    <property type="entry name" value="ACYL-COENZYME A THIOESTERASE THEM4"/>
    <property type="match status" value="1"/>
</dbReference>
<comment type="catalytic activity">
    <reaction evidence="13">
        <text>(5Z,8Z,11Z,14Z)-eicosatetraenoyl-CoA + H2O = (5Z,8Z,11Z,14Z)-eicosatetraenoate + CoA + H(+)</text>
        <dbReference type="Rhea" id="RHEA:40151"/>
        <dbReference type="ChEBI" id="CHEBI:15377"/>
        <dbReference type="ChEBI" id="CHEBI:15378"/>
        <dbReference type="ChEBI" id="CHEBI:32395"/>
        <dbReference type="ChEBI" id="CHEBI:57287"/>
        <dbReference type="ChEBI" id="CHEBI:57368"/>
    </reaction>
    <physiologicalReaction direction="left-to-right" evidence="13">
        <dbReference type="Rhea" id="RHEA:40152"/>
    </physiologicalReaction>
</comment>
<comment type="catalytic activity">
    <reaction evidence="20">
        <text>hexadecanoyl-CoA + H2O = hexadecanoate + CoA + H(+)</text>
        <dbReference type="Rhea" id="RHEA:16645"/>
        <dbReference type="ChEBI" id="CHEBI:7896"/>
        <dbReference type="ChEBI" id="CHEBI:15377"/>
        <dbReference type="ChEBI" id="CHEBI:15378"/>
        <dbReference type="ChEBI" id="CHEBI:57287"/>
        <dbReference type="ChEBI" id="CHEBI:57379"/>
        <dbReference type="EC" id="3.1.2.2"/>
    </reaction>
    <physiologicalReaction direction="left-to-right" evidence="20">
        <dbReference type="Rhea" id="RHEA:16646"/>
    </physiologicalReaction>
</comment>
<keyword evidence="10" id="KW-0443">Lipid metabolism</keyword>
<keyword evidence="9" id="KW-0809">Transit peptide</keyword>
<evidence type="ECO:0000259" key="24">
    <source>
        <dbReference type="Pfam" id="PF03061"/>
    </source>
</evidence>
<evidence type="ECO:0000313" key="26">
    <source>
        <dbReference type="Proteomes" id="UP001331936"/>
    </source>
</evidence>
<evidence type="ECO:0000256" key="1">
    <source>
        <dbReference type="ARBA" id="ARBA00004170"/>
    </source>
</evidence>
<evidence type="ECO:0000313" key="25">
    <source>
        <dbReference type="EMBL" id="MEE2033021.1"/>
    </source>
</evidence>
<dbReference type="EMBL" id="JAUZMZ010000065">
    <property type="protein sequence ID" value="MEE2033021.1"/>
    <property type="molecule type" value="Genomic_DNA"/>
</dbReference>
<evidence type="ECO:0000256" key="5">
    <source>
        <dbReference type="ARBA" id="ARBA00022490"/>
    </source>
</evidence>
<evidence type="ECO:0000256" key="2">
    <source>
        <dbReference type="ARBA" id="ARBA00004496"/>
    </source>
</evidence>
<evidence type="ECO:0000256" key="14">
    <source>
        <dbReference type="ARBA" id="ARBA00037002"/>
    </source>
</evidence>
<keyword evidence="6" id="KW-0053">Apoptosis</keyword>
<evidence type="ECO:0000256" key="4">
    <source>
        <dbReference type="ARBA" id="ARBA00022475"/>
    </source>
</evidence>
<proteinExistence type="inferred from homology"/>
<keyword evidence="26" id="KW-1185">Reference proteome</keyword>
<evidence type="ECO:0000256" key="12">
    <source>
        <dbReference type="ARBA" id="ARBA00023273"/>
    </source>
</evidence>
<evidence type="ECO:0000256" key="21">
    <source>
        <dbReference type="ARBA" id="ARBA00047969"/>
    </source>
</evidence>
<keyword evidence="4" id="KW-1003">Cell membrane</keyword>
<dbReference type="InterPro" id="IPR052365">
    <property type="entry name" value="THEM4/THEM5_acyl-CoA_thioest"/>
</dbReference>
<evidence type="ECO:0000256" key="8">
    <source>
        <dbReference type="ARBA" id="ARBA00022832"/>
    </source>
</evidence>